<sequence>KSHYKRMVRVKPKGRPRRGGRGRHAQQYKLNAESVDKKLAPSHRTKAINVVLMKMPKSATAVSQPADRSKLEPSASCIAPSQLVAQLEKLSLLEGQPVDESDDFAVQDIIEETSV</sequence>
<accession>A0A8S9UKE2</accession>
<evidence type="ECO:0000256" key="1">
    <source>
        <dbReference type="SAM" id="MobiDB-lite"/>
    </source>
</evidence>
<protein>
    <submittedName>
        <fullName evidence="2">Uncharacterized protein</fullName>
    </submittedName>
</protein>
<organism evidence="2 3">
    <name type="scientific">Phytophthora infestans</name>
    <name type="common">Potato late blight agent</name>
    <name type="synonym">Botrytis infestans</name>
    <dbReference type="NCBI Taxonomy" id="4787"/>
    <lineage>
        <taxon>Eukaryota</taxon>
        <taxon>Sar</taxon>
        <taxon>Stramenopiles</taxon>
        <taxon>Oomycota</taxon>
        <taxon>Peronosporomycetes</taxon>
        <taxon>Peronosporales</taxon>
        <taxon>Peronosporaceae</taxon>
        <taxon>Phytophthora</taxon>
    </lineage>
</organism>
<dbReference type="EMBL" id="JAACNO010001608">
    <property type="protein sequence ID" value="KAF4138928.1"/>
    <property type="molecule type" value="Genomic_DNA"/>
</dbReference>
<comment type="caution">
    <text evidence="2">The sequence shown here is derived from an EMBL/GenBank/DDBJ whole genome shotgun (WGS) entry which is preliminary data.</text>
</comment>
<feature type="region of interest" description="Disordered" evidence="1">
    <location>
        <begin position="1"/>
        <end position="25"/>
    </location>
</feature>
<name>A0A8S9UKE2_PHYIN</name>
<gene>
    <name evidence="2" type="ORF">GN958_ATG11885</name>
</gene>
<feature type="non-terminal residue" evidence="2">
    <location>
        <position position="1"/>
    </location>
</feature>
<dbReference type="AlphaFoldDB" id="A0A8S9UKE2"/>
<proteinExistence type="predicted"/>
<reference evidence="2" key="1">
    <citation type="submission" date="2020-03" db="EMBL/GenBank/DDBJ databases">
        <title>Hybrid Assembly of Korean Phytophthora infestans isolates.</title>
        <authorList>
            <person name="Prokchorchik M."/>
            <person name="Lee Y."/>
            <person name="Seo J."/>
            <person name="Cho J.-H."/>
            <person name="Park Y.-E."/>
            <person name="Jang D.-C."/>
            <person name="Im J.-S."/>
            <person name="Choi J.-G."/>
            <person name="Park H.-J."/>
            <person name="Lee G.-B."/>
            <person name="Lee Y.-G."/>
            <person name="Hong S.-Y."/>
            <person name="Cho K."/>
            <person name="Sohn K.H."/>
        </authorList>
    </citation>
    <scope>NUCLEOTIDE SEQUENCE</scope>
    <source>
        <strain evidence="2">KR_2_A2</strain>
    </source>
</reference>
<dbReference type="Proteomes" id="UP000704712">
    <property type="component" value="Unassembled WGS sequence"/>
</dbReference>
<evidence type="ECO:0000313" key="2">
    <source>
        <dbReference type="EMBL" id="KAF4138928.1"/>
    </source>
</evidence>
<evidence type="ECO:0000313" key="3">
    <source>
        <dbReference type="Proteomes" id="UP000704712"/>
    </source>
</evidence>